<name>A0A834U6S7_VESGE</name>
<dbReference type="Proteomes" id="UP000617340">
    <property type="component" value="Unassembled WGS sequence"/>
</dbReference>
<dbReference type="EMBL" id="JACSDZ010000001">
    <property type="protein sequence ID" value="KAF7418607.1"/>
    <property type="molecule type" value="Genomic_DNA"/>
</dbReference>
<keyword evidence="2" id="KW-1185">Reference proteome</keyword>
<evidence type="ECO:0000313" key="1">
    <source>
        <dbReference type="EMBL" id="KAF7418607.1"/>
    </source>
</evidence>
<gene>
    <name evidence="1" type="ORF">HZH68_001260</name>
</gene>
<sequence>MHTHIETAAYIPTAYAKRKIVQCLVEKPHLQFYNLAKKQMSRQDNNVFGYLAKLCVAVQLNYNNTQLKYRSSLASSADSI</sequence>
<evidence type="ECO:0000313" key="2">
    <source>
        <dbReference type="Proteomes" id="UP000617340"/>
    </source>
</evidence>
<organism evidence="1 2">
    <name type="scientific">Vespula germanica</name>
    <name type="common">German yellow jacket</name>
    <name type="synonym">Paravespula germanica</name>
    <dbReference type="NCBI Taxonomy" id="30212"/>
    <lineage>
        <taxon>Eukaryota</taxon>
        <taxon>Metazoa</taxon>
        <taxon>Ecdysozoa</taxon>
        <taxon>Arthropoda</taxon>
        <taxon>Hexapoda</taxon>
        <taxon>Insecta</taxon>
        <taxon>Pterygota</taxon>
        <taxon>Neoptera</taxon>
        <taxon>Endopterygota</taxon>
        <taxon>Hymenoptera</taxon>
        <taxon>Apocrita</taxon>
        <taxon>Aculeata</taxon>
        <taxon>Vespoidea</taxon>
        <taxon>Vespidae</taxon>
        <taxon>Vespinae</taxon>
        <taxon>Vespula</taxon>
    </lineage>
</organism>
<protein>
    <submittedName>
        <fullName evidence="1">Uncharacterized protein</fullName>
    </submittedName>
</protein>
<reference evidence="1" key="1">
    <citation type="journal article" date="2020" name="G3 (Bethesda)">
        <title>High-Quality Assemblies for Three Invasive Social Wasps from the &lt;i&gt;Vespula&lt;/i&gt; Genus.</title>
        <authorList>
            <person name="Harrop T.W.R."/>
            <person name="Guhlin J."/>
            <person name="McLaughlin G.M."/>
            <person name="Permina E."/>
            <person name="Stockwell P."/>
            <person name="Gilligan J."/>
            <person name="Le Lec M.F."/>
            <person name="Gruber M.A.M."/>
            <person name="Quinn O."/>
            <person name="Lovegrove M."/>
            <person name="Duncan E.J."/>
            <person name="Remnant E.J."/>
            <person name="Van Eeckhoven J."/>
            <person name="Graham B."/>
            <person name="Knapp R.A."/>
            <person name="Langford K.W."/>
            <person name="Kronenberg Z."/>
            <person name="Press M.O."/>
            <person name="Eacker S.M."/>
            <person name="Wilson-Rankin E.E."/>
            <person name="Purcell J."/>
            <person name="Lester P.J."/>
            <person name="Dearden P.K."/>
        </authorList>
    </citation>
    <scope>NUCLEOTIDE SEQUENCE</scope>
    <source>
        <strain evidence="1">Linc-1</strain>
    </source>
</reference>
<accession>A0A834U6S7</accession>
<proteinExistence type="predicted"/>
<comment type="caution">
    <text evidence="1">The sequence shown here is derived from an EMBL/GenBank/DDBJ whole genome shotgun (WGS) entry which is preliminary data.</text>
</comment>
<dbReference type="AlphaFoldDB" id="A0A834U6S7"/>